<proteinExistence type="predicted"/>
<keyword evidence="3" id="KW-1185">Reference proteome</keyword>
<comment type="caution">
    <text evidence="2">The sequence shown here is derived from an EMBL/GenBank/DDBJ whole genome shotgun (WGS) entry which is preliminary data.</text>
</comment>
<dbReference type="SUPFAM" id="SSF47090">
    <property type="entry name" value="PGBD-like"/>
    <property type="match status" value="1"/>
</dbReference>
<protein>
    <submittedName>
        <fullName evidence="2">Peptidoglycan-binding protein</fullName>
    </submittedName>
</protein>
<dbReference type="RefSeq" id="WP_207980564.1">
    <property type="nucleotide sequence ID" value="NZ_JAGDEL010000015.1"/>
</dbReference>
<dbReference type="EMBL" id="JAGDEL010000015">
    <property type="protein sequence ID" value="MBO1513611.1"/>
    <property type="molecule type" value="Genomic_DNA"/>
</dbReference>
<organism evidence="2 3">
    <name type="scientific">Metabacillus bambusae</name>
    <dbReference type="NCBI Taxonomy" id="2795218"/>
    <lineage>
        <taxon>Bacteria</taxon>
        <taxon>Bacillati</taxon>
        <taxon>Bacillota</taxon>
        <taxon>Bacilli</taxon>
        <taxon>Bacillales</taxon>
        <taxon>Bacillaceae</taxon>
        <taxon>Metabacillus</taxon>
    </lineage>
</organism>
<gene>
    <name evidence="2" type="ORF">I7822_18380</name>
</gene>
<reference evidence="2 3" key="1">
    <citation type="submission" date="2021-03" db="EMBL/GenBank/DDBJ databases">
        <title>Whole genome sequence of Metabacillus bambusae BG109.</title>
        <authorList>
            <person name="Jeong J.W."/>
        </authorList>
    </citation>
    <scope>NUCLEOTIDE SEQUENCE [LARGE SCALE GENOMIC DNA]</scope>
    <source>
        <strain evidence="2 3">BG109</strain>
    </source>
</reference>
<dbReference type="Proteomes" id="UP000663981">
    <property type="component" value="Unassembled WGS sequence"/>
</dbReference>
<sequence>MGKIITVIIGLVLAWSCYMGQVLAEGPLDIPSLTYKDQELKTTMQLQSASNNYVRAFTCNGNSSWTKELQSESSGYTWIINQGVKGYIQEGYSGGKSLGVVLNNTKIDFDYPYLAKKGYSGNNNTYVKGIQATLSCLGYNPGTIDGIFGIKTESAVKAFQQRKGLSVDGIVGIQTYHYLSFASS</sequence>
<evidence type="ECO:0000313" key="2">
    <source>
        <dbReference type="EMBL" id="MBO1513611.1"/>
    </source>
</evidence>
<dbReference type="Gene3D" id="1.10.101.10">
    <property type="entry name" value="PGBD-like superfamily/PGBD"/>
    <property type="match status" value="1"/>
</dbReference>
<dbReference type="InterPro" id="IPR036365">
    <property type="entry name" value="PGBD-like_sf"/>
</dbReference>
<evidence type="ECO:0000259" key="1">
    <source>
        <dbReference type="Pfam" id="PF01471"/>
    </source>
</evidence>
<evidence type="ECO:0000313" key="3">
    <source>
        <dbReference type="Proteomes" id="UP000663981"/>
    </source>
</evidence>
<accession>A0ABS3N6B1</accession>
<dbReference type="InterPro" id="IPR002477">
    <property type="entry name" value="Peptidoglycan-bd-like"/>
</dbReference>
<name>A0ABS3N6B1_9BACI</name>
<feature type="domain" description="Peptidoglycan binding-like" evidence="1">
    <location>
        <begin position="127"/>
        <end position="176"/>
    </location>
</feature>
<dbReference type="Pfam" id="PF01471">
    <property type="entry name" value="PG_binding_1"/>
    <property type="match status" value="1"/>
</dbReference>
<dbReference type="InterPro" id="IPR036366">
    <property type="entry name" value="PGBDSf"/>
</dbReference>